<protein>
    <submittedName>
        <fullName evidence="2">Uncharacterized protein</fullName>
    </submittedName>
</protein>
<reference evidence="2 3" key="1">
    <citation type="journal article" date="2023" name="Life. Sci Alliance">
        <title>Evolutionary insights into 3D genome organization and epigenetic landscape of Vigna mungo.</title>
        <authorList>
            <person name="Junaid A."/>
            <person name="Singh B."/>
            <person name="Bhatia S."/>
        </authorList>
    </citation>
    <scope>NUCLEOTIDE SEQUENCE [LARGE SCALE GENOMIC DNA]</scope>
    <source>
        <strain evidence="2">Urdbean</strain>
    </source>
</reference>
<dbReference type="AlphaFoldDB" id="A0AAQ3NRN0"/>
<gene>
    <name evidence="2" type="ORF">V8G54_012121</name>
</gene>
<sequence length="119" mass="12910">MPCPSIKSSSTSTTSNLCITSSGVSSSQTGDQFLYMAQTSPFLGYIQIAPSAPVLHLTLWEKKLGELQISGLLNLKSPQIFENPEATHLMGSSLLLVFGLSQLIFILNGFREMMPQIMA</sequence>
<name>A0AAQ3NRN0_VIGMU</name>
<proteinExistence type="predicted"/>
<evidence type="ECO:0000256" key="1">
    <source>
        <dbReference type="SAM" id="Phobius"/>
    </source>
</evidence>
<keyword evidence="3" id="KW-1185">Reference proteome</keyword>
<dbReference type="EMBL" id="CP144697">
    <property type="protein sequence ID" value="WVZ14555.1"/>
    <property type="molecule type" value="Genomic_DNA"/>
</dbReference>
<evidence type="ECO:0000313" key="3">
    <source>
        <dbReference type="Proteomes" id="UP001374535"/>
    </source>
</evidence>
<keyword evidence="1" id="KW-0472">Membrane</keyword>
<accession>A0AAQ3NRN0</accession>
<keyword evidence="1" id="KW-1133">Transmembrane helix</keyword>
<keyword evidence="1" id="KW-0812">Transmembrane</keyword>
<dbReference type="Proteomes" id="UP001374535">
    <property type="component" value="Chromosome 4"/>
</dbReference>
<feature type="transmembrane region" description="Helical" evidence="1">
    <location>
        <begin position="89"/>
        <end position="110"/>
    </location>
</feature>
<organism evidence="2 3">
    <name type="scientific">Vigna mungo</name>
    <name type="common">Black gram</name>
    <name type="synonym">Phaseolus mungo</name>
    <dbReference type="NCBI Taxonomy" id="3915"/>
    <lineage>
        <taxon>Eukaryota</taxon>
        <taxon>Viridiplantae</taxon>
        <taxon>Streptophyta</taxon>
        <taxon>Embryophyta</taxon>
        <taxon>Tracheophyta</taxon>
        <taxon>Spermatophyta</taxon>
        <taxon>Magnoliopsida</taxon>
        <taxon>eudicotyledons</taxon>
        <taxon>Gunneridae</taxon>
        <taxon>Pentapetalae</taxon>
        <taxon>rosids</taxon>
        <taxon>fabids</taxon>
        <taxon>Fabales</taxon>
        <taxon>Fabaceae</taxon>
        <taxon>Papilionoideae</taxon>
        <taxon>50 kb inversion clade</taxon>
        <taxon>NPAAA clade</taxon>
        <taxon>indigoferoid/millettioid clade</taxon>
        <taxon>Phaseoleae</taxon>
        <taxon>Vigna</taxon>
    </lineage>
</organism>
<evidence type="ECO:0000313" key="2">
    <source>
        <dbReference type="EMBL" id="WVZ14555.1"/>
    </source>
</evidence>